<feature type="domain" description="C3H1-type" evidence="8">
    <location>
        <begin position="451"/>
        <end position="479"/>
    </location>
</feature>
<dbReference type="SMART" id="SM00356">
    <property type="entry name" value="ZnF_C3H1"/>
    <property type="match status" value="2"/>
</dbReference>
<accession>A0AA89BAV4</accession>
<dbReference type="AlphaFoldDB" id="A0AA89BAV4"/>
<feature type="region of interest" description="Disordered" evidence="7">
    <location>
        <begin position="370"/>
        <end position="396"/>
    </location>
</feature>
<keyword evidence="3 5" id="KW-0863">Zinc-finger</keyword>
<feature type="coiled-coil region" evidence="6">
    <location>
        <begin position="253"/>
        <end position="283"/>
    </location>
</feature>
<evidence type="ECO:0000256" key="1">
    <source>
        <dbReference type="ARBA" id="ARBA00022723"/>
    </source>
</evidence>
<keyword evidence="4 5" id="KW-0862">Zinc</keyword>
<dbReference type="InterPro" id="IPR036855">
    <property type="entry name" value="Znf_CCCH_sf"/>
</dbReference>
<feature type="compositionally biased region" description="Polar residues" evidence="7">
    <location>
        <begin position="378"/>
        <end position="390"/>
    </location>
</feature>
<dbReference type="FunFam" id="4.10.1000.10:FF:000001">
    <property type="entry name" value="zinc finger CCCH domain-containing protein 15-like"/>
    <property type="match status" value="1"/>
</dbReference>
<dbReference type="FunFam" id="4.10.1000.10:FF:000002">
    <property type="entry name" value="Zinc finger protein 36, C3H1 type-like 1"/>
    <property type="match status" value="1"/>
</dbReference>
<sequence length="490" mass="55085">MEMLRNPFNGSSVKKYRRRRGYNRLDDETAHRRNVKTVSFGGNPRRPWRIKVLPKLRLKSFAFSPFKMWSRLKNAYVDMMLKVAGNVGYLNNGSGFDLKRVPKGRQVGHVYSSNEFESRLVLEIYKSLVASRELATFLGFFISALVHATTYLDKQVAVLAQSVVLTVSSIVQSSTNLPPHVSRNPFLSPTSEDTFDASEFTSMFHSNVNSLSDSFSDCSFDDASNGIATANCLNEASFLLEYQQLYNCYTLCLANLQESIKEVEALRQENKKLRIANIDLVQRLTSLSQAMIQNCIISSAQPSLSSVNDSYHLKIGSSVRDSHVAKQVQSVSPTSVIQDNRFQKRFPEKASLPKSISVRSSGYLKMNQRAGSNGGLTCRTSTHTDTSASLGRSRGVHGAKKEAEALEVYNQGMLKTELCNKWQETGMCPYGNNCQFAHGILELRPVIRHPRYKTQVCRMVLAGKSCPYGHRCHFRHSLTSQDRILRPTFD</sequence>
<name>A0AA89BAV4_9ASTE</name>
<dbReference type="SUPFAM" id="SSF90229">
    <property type="entry name" value="CCCH zinc finger"/>
    <property type="match status" value="2"/>
</dbReference>
<dbReference type="Proteomes" id="UP001188597">
    <property type="component" value="Unassembled WGS sequence"/>
</dbReference>
<keyword evidence="6" id="KW-0175">Coiled coil</keyword>
<keyword evidence="10" id="KW-1185">Reference proteome</keyword>
<dbReference type="PROSITE" id="PS50103">
    <property type="entry name" value="ZF_C3H1"/>
    <property type="match status" value="2"/>
</dbReference>
<comment type="caution">
    <text evidence="9">The sequence shown here is derived from an EMBL/GenBank/DDBJ whole genome shotgun (WGS) entry which is preliminary data.</text>
</comment>
<evidence type="ECO:0000313" key="9">
    <source>
        <dbReference type="EMBL" id="KAK3036539.1"/>
    </source>
</evidence>
<dbReference type="Pfam" id="PF00642">
    <property type="entry name" value="zf-CCCH"/>
    <property type="match status" value="1"/>
</dbReference>
<dbReference type="Gene3D" id="4.10.1000.10">
    <property type="entry name" value="Zinc finger, CCCH-type"/>
    <property type="match status" value="2"/>
</dbReference>
<keyword evidence="2" id="KW-0677">Repeat</keyword>
<dbReference type="PANTHER" id="PTHR12547:SF162">
    <property type="entry name" value="ZINC FINGER CCCH DOMAIN-CONTAINING PROTEIN 15"/>
    <property type="match status" value="1"/>
</dbReference>
<dbReference type="PANTHER" id="PTHR12547">
    <property type="entry name" value="CCCH ZINC FINGER/TIS11-RELATED"/>
    <property type="match status" value="1"/>
</dbReference>
<dbReference type="EMBL" id="JAVXUP010000145">
    <property type="protein sequence ID" value="KAK3036539.1"/>
    <property type="molecule type" value="Genomic_DNA"/>
</dbReference>
<evidence type="ECO:0000259" key="8">
    <source>
        <dbReference type="PROSITE" id="PS50103"/>
    </source>
</evidence>
<organism evidence="9 10">
    <name type="scientific">Escallonia herrerae</name>
    <dbReference type="NCBI Taxonomy" id="1293975"/>
    <lineage>
        <taxon>Eukaryota</taxon>
        <taxon>Viridiplantae</taxon>
        <taxon>Streptophyta</taxon>
        <taxon>Embryophyta</taxon>
        <taxon>Tracheophyta</taxon>
        <taxon>Spermatophyta</taxon>
        <taxon>Magnoliopsida</taxon>
        <taxon>eudicotyledons</taxon>
        <taxon>Gunneridae</taxon>
        <taxon>Pentapetalae</taxon>
        <taxon>asterids</taxon>
        <taxon>campanulids</taxon>
        <taxon>Escalloniales</taxon>
        <taxon>Escalloniaceae</taxon>
        <taxon>Escallonia</taxon>
    </lineage>
</organism>
<gene>
    <name evidence="9" type="ORF">RJ639_030980</name>
</gene>
<evidence type="ECO:0000256" key="7">
    <source>
        <dbReference type="SAM" id="MobiDB-lite"/>
    </source>
</evidence>
<protein>
    <recommendedName>
        <fullName evidence="8">C3H1-type domain-containing protein</fullName>
    </recommendedName>
</protein>
<dbReference type="GO" id="GO:0008270">
    <property type="term" value="F:zinc ion binding"/>
    <property type="evidence" value="ECO:0007669"/>
    <property type="project" value="UniProtKB-KW"/>
</dbReference>
<proteinExistence type="predicted"/>
<evidence type="ECO:0000256" key="2">
    <source>
        <dbReference type="ARBA" id="ARBA00022737"/>
    </source>
</evidence>
<evidence type="ECO:0000256" key="6">
    <source>
        <dbReference type="SAM" id="Coils"/>
    </source>
</evidence>
<feature type="zinc finger region" description="C3H1-type" evidence="5">
    <location>
        <begin position="451"/>
        <end position="479"/>
    </location>
</feature>
<dbReference type="GO" id="GO:0003729">
    <property type="term" value="F:mRNA binding"/>
    <property type="evidence" value="ECO:0007669"/>
    <property type="project" value="InterPro"/>
</dbReference>
<reference evidence="9" key="1">
    <citation type="submission" date="2022-12" db="EMBL/GenBank/DDBJ databases">
        <title>Draft genome assemblies for two species of Escallonia (Escalloniales).</title>
        <authorList>
            <person name="Chanderbali A."/>
            <person name="Dervinis C."/>
            <person name="Anghel I."/>
            <person name="Soltis D."/>
            <person name="Soltis P."/>
            <person name="Zapata F."/>
        </authorList>
    </citation>
    <scope>NUCLEOTIDE SEQUENCE</scope>
    <source>
        <strain evidence="9">UCBG64.0493</strain>
        <tissue evidence="9">Leaf</tissue>
    </source>
</reference>
<evidence type="ECO:0000256" key="3">
    <source>
        <dbReference type="ARBA" id="ARBA00022771"/>
    </source>
</evidence>
<dbReference type="InterPro" id="IPR000571">
    <property type="entry name" value="Znf_CCCH"/>
</dbReference>
<evidence type="ECO:0000313" key="10">
    <source>
        <dbReference type="Proteomes" id="UP001188597"/>
    </source>
</evidence>
<evidence type="ECO:0000256" key="4">
    <source>
        <dbReference type="ARBA" id="ARBA00022833"/>
    </source>
</evidence>
<evidence type="ECO:0000256" key="5">
    <source>
        <dbReference type="PROSITE-ProRule" id="PRU00723"/>
    </source>
</evidence>
<keyword evidence="1 5" id="KW-0479">Metal-binding</keyword>
<feature type="domain" description="C3H1-type" evidence="8">
    <location>
        <begin position="413"/>
        <end position="441"/>
    </location>
</feature>
<dbReference type="InterPro" id="IPR045877">
    <property type="entry name" value="ZFP36-like"/>
</dbReference>
<feature type="zinc finger region" description="C3H1-type" evidence="5">
    <location>
        <begin position="413"/>
        <end position="441"/>
    </location>
</feature>